<keyword evidence="2" id="KW-0472">Membrane</keyword>
<reference evidence="3 4" key="1">
    <citation type="submission" date="2022-09" db="EMBL/GenBank/DDBJ databases">
        <authorList>
            <person name="Palmer J.M."/>
        </authorList>
    </citation>
    <scope>NUCLEOTIDE SEQUENCE [LARGE SCALE GENOMIC DNA]</scope>
    <source>
        <strain evidence="3 4">DSM 7382</strain>
    </source>
</reference>
<keyword evidence="2" id="KW-1133">Transmembrane helix</keyword>
<dbReference type="Proteomes" id="UP001385951">
    <property type="component" value="Unassembled WGS sequence"/>
</dbReference>
<dbReference type="EMBL" id="JASBNA010000003">
    <property type="protein sequence ID" value="KAK7693639.1"/>
    <property type="molecule type" value="Genomic_DNA"/>
</dbReference>
<gene>
    <name evidence="3" type="ORF">QCA50_003208</name>
</gene>
<protein>
    <submittedName>
        <fullName evidence="3">Uncharacterized protein</fullName>
    </submittedName>
</protein>
<feature type="transmembrane region" description="Helical" evidence="2">
    <location>
        <begin position="122"/>
        <end position="151"/>
    </location>
</feature>
<organism evidence="3 4">
    <name type="scientific">Cerrena zonata</name>
    <dbReference type="NCBI Taxonomy" id="2478898"/>
    <lineage>
        <taxon>Eukaryota</taxon>
        <taxon>Fungi</taxon>
        <taxon>Dikarya</taxon>
        <taxon>Basidiomycota</taxon>
        <taxon>Agaricomycotina</taxon>
        <taxon>Agaricomycetes</taxon>
        <taxon>Polyporales</taxon>
        <taxon>Cerrenaceae</taxon>
        <taxon>Cerrena</taxon>
    </lineage>
</organism>
<proteinExistence type="predicted"/>
<feature type="region of interest" description="Disordered" evidence="1">
    <location>
        <begin position="222"/>
        <end position="353"/>
    </location>
</feature>
<sequence length="353" mass="38612">MSAVFITCRYAVFAIFTICSAITCSVAVWDYTLGRDASLNAQVDIFLAFLGALGVVFIIPVLFLDIFRRNALPTRVWCEIAWVALFWMLYLAGASAATSMLPNLMCSPLAPLLPGYSTHSCISSNVLLAFSWMCMSTLLLYLVALVVSAVLHHDDDPGVWKSSVRFFPWYATRSTLPSAPSSPKSWQRPFALVVPQPKHAVDHSEAVKQMDAAADVEAAAPMSRKVPMRQNTSTNVTQPQPAASMYPPHVQNKLPAGKGASAPAPTGATPPPLGDWPRSIQDQRQPRSTRKPAPSPEAPRSPESANTTSPRSSSSRRGSPTRRRTPPPPLDLSRISAYNRVTEAVEEQERRNR</sequence>
<feature type="compositionally biased region" description="Low complexity" evidence="1">
    <location>
        <begin position="301"/>
        <end position="318"/>
    </location>
</feature>
<name>A0AAW0GVS1_9APHY</name>
<evidence type="ECO:0000256" key="1">
    <source>
        <dbReference type="SAM" id="MobiDB-lite"/>
    </source>
</evidence>
<feature type="transmembrane region" description="Helical" evidence="2">
    <location>
        <begin position="12"/>
        <end position="33"/>
    </location>
</feature>
<feature type="compositionally biased region" description="Polar residues" evidence="1">
    <location>
        <begin position="229"/>
        <end position="241"/>
    </location>
</feature>
<feature type="transmembrane region" description="Helical" evidence="2">
    <location>
        <begin position="76"/>
        <end position="102"/>
    </location>
</feature>
<evidence type="ECO:0000313" key="4">
    <source>
        <dbReference type="Proteomes" id="UP001385951"/>
    </source>
</evidence>
<feature type="compositionally biased region" description="Low complexity" evidence="1">
    <location>
        <begin position="253"/>
        <end position="267"/>
    </location>
</feature>
<evidence type="ECO:0000256" key="2">
    <source>
        <dbReference type="SAM" id="Phobius"/>
    </source>
</evidence>
<keyword evidence="2" id="KW-0812">Transmembrane</keyword>
<feature type="transmembrane region" description="Helical" evidence="2">
    <location>
        <begin position="45"/>
        <end position="64"/>
    </location>
</feature>
<accession>A0AAW0GVS1</accession>
<keyword evidence="4" id="KW-1185">Reference proteome</keyword>
<comment type="caution">
    <text evidence="3">The sequence shown here is derived from an EMBL/GenBank/DDBJ whole genome shotgun (WGS) entry which is preliminary data.</text>
</comment>
<evidence type="ECO:0000313" key="3">
    <source>
        <dbReference type="EMBL" id="KAK7693639.1"/>
    </source>
</evidence>
<dbReference type="AlphaFoldDB" id="A0AAW0GVS1"/>